<keyword evidence="2" id="KW-0732">Signal</keyword>
<evidence type="ECO:0000313" key="3">
    <source>
        <dbReference type="EMBL" id="OXA62838.1"/>
    </source>
</evidence>
<feature type="compositionally biased region" description="Basic and acidic residues" evidence="1">
    <location>
        <begin position="102"/>
        <end position="114"/>
    </location>
</feature>
<accession>A0A226F048</accession>
<evidence type="ECO:0000256" key="2">
    <source>
        <dbReference type="SAM" id="SignalP"/>
    </source>
</evidence>
<feature type="compositionally biased region" description="Basic residues" evidence="1">
    <location>
        <begin position="57"/>
        <end position="71"/>
    </location>
</feature>
<evidence type="ECO:0000256" key="1">
    <source>
        <dbReference type="SAM" id="MobiDB-lite"/>
    </source>
</evidence>
<sequence length="292" mass="30751">MLYPITRLLFAFILLRVGVTGHPGSGSETLEDSASVDKTRLARGSAPGGTKYEGLLTHKKGPSPPASHKKAAPVTTPAPETHLPDGEEGGSESFSRPTWSETKSDQPGCKEKCKAPPTDAACAPVNIYDKTVPRASGPNAQCCPTLKCFMPDGSYFPFHGIQGKGPITTVAIVPPPSAAPSPPTTTTTPKPGDPWGSSDSSTTTSVKHHEHGIEVNVVATGSDDAIANAVDDDALPAAFDEEMYNMEKEMAKMSAQMDADMGDMMNMKFKRAISPPTHTAASYATMLYGAMI</sequence>
<feature type="region of interest" description="Disordered" evidence="1">
    <location>
        <begin position="22"/>
        <end position="116"/>
    </location>
</feature>
<reference evidence="3 4" key="1">
    <citation type="submission" date="2015-12" db="EMBL/GenBank/DDBJ databases">
        <title>The genome of Folsomia candida.</title>
        <authorList>
            <person name="Faddeeva A."/>
            <person name="Derks M.F."/>
            <person name="Anvar Y."/>
            <person name="Smit S."/>
            <person name="Van Straalen N."/>
            <person name="Roelofs D."/>
        </authorList>
    </citation>
    <scope>NUCLEOTIDE SEQUENCE [LARGE SCALE GENOMIC DNA]</scope>
    <source>
        <strain evidence="3 4">VU population</strain>
        <tissue evidence="3">Whole body</tissue>
    </source>
</reference>
<organism evidence="3 4">
    <name type="scientific">Folsomia candida</name>
    <name type="common">Springtail</name>
    <dbReference type="NCBI Taxonomy" id="158441"/>
    <lineage>
        <taxon>Eukaryota</taxon>
        <taxon>Metazoa</taxon>
        <taxon>Ecdysozoa</taxon>
        <taxon>Arthropoda</taxon>
        <taxon>Hexapoda</taxon>
        <taxon>Collembola</taxon>
        <taxon>Entomobryomorpha</taxon>
        <taxon>Isotomoidea</taxon>
        <taxon>Isotomidae</taxon>
        <taxon>Proisotominae</taxon>
        <taxon>Folsomia</taxon>
    </lineage>
</organism>
<feature type="chain" id="PRO_5012872554" evidence="2">
    <location>
        <begin position="22"/>
        <end position="292"/>
    </location>
</feature>
<gene>
    <name evidence="3" type="ORF">Fcan01_04012</name>
</gene>
<dbReference type="EMBL" id="LNIX01000001">
    <property type="protein sequence ID" value="OXA62838.1"/>
    <property type="molecule type" value="Genomic_DNA"/>
</dbReference>
<feature type="signal peptide" evidence="2">
    <location>
        <begin position="1"/>
        <end position="21"/>
    </location>
</feature>
<feature type="compositionally biased region" description="Polar residues" evidence="1">
    <location>
        <begin position="92"/>
        <end position="101"/>
    </location>
</feature>
<protein>
    <submittedName>
        <fullName evidence="3">Uncharacterized protein</fullName>
    </submittedName>
</protein>
<name>A0A226F048_FOLCA</name>
<dbReference type="AlphaFoldDB" id="A0A226F048"/>
<comment type="caution">
    <text evidence="3">The sequence shown here is derived from an EMBL/GenBank/DDBJ whole genome shotgun (WGS) entry which is preliminary data.</text>
</comment>
<keyword evidence="4" id="KW-1185">Reference proteome</keyword>
<evidence type="ECO:0000313" key="4">
    <source>
        <dbReference type="Proteomes" id="UP000198287"/>
    </source>
</evidence>
<dbReference type="Proteomes" id="UP000198287">
    <property type="component" value="Unassembled WGS sequence"/>
</dbReference>
<feature type="region of interest" description="Disordered" evidence="1">
    <location>
        <begin position="175"/>
        <end position="208"/>
    </location>
</feature>
<proteinExistence type="predicted"/>